<dbReference type="RefSeq" id="WP_301131589.1">
    <property type="nucleotide sequence ID" value="NZ_JAUHPW010000003.1"/>
</dbReference>
<feature type="transmembrane region" description="Helical" evidence="1">
    <location>
        <begin position="233"/>
        <end position="254"/>
    </location>
</feature>
<protein>
    <recommendedName>
        <fullName evidence="4">ABC-2 type transport system permease protein</fullName>
    </recommendedName>
</protein>
<comment type="caution">
    <text evidence="2">The sequence shown here is derived from an EMBL/GenBank/DDBJ whole genome shotgun (WGS) entry which is preliminary data.</text>
</comment>
<accession>A0ABT8G7V6</accession>
<feature type="transmembrane region" description="Helical" evidence="1">
    <location>
        <begin position="32"/>
        <end position="50"/>
    </location>
</feature>
<organism evidence="2 3">
    <name type="scientific">Demequina litoralis</name>
    <dbReference type="NCBI Taxonomy" id="3051660"/>
    <lineage>
        <taxon>Bacteria</taxon>
        <taxon>Bacillati</taxon>
        <taxon>Actinomycetota</taxon>
        <taxon>Actinomycetes</taxon>
        <taxon>Micrococcales</taxon>
        <taxon>Demequinaceae</taxon>
        <taxon>Demequina</taxon>
    </lineage>
</organism>
<proteinExistence type="predicted"/>
<dbReference type="Proteomes" id="UP001172728">
    <property type="component" value="Unassembled WGS sequence"/>
</dbReference>
<sequence length="261" mass="26607">MTAVISRRTRGATLGAIVRSELIKIRSMRSTWVGLVALLGVATLVTTLSSTKVAGVATPDVFAGWILTVFQVGLLLTTAFFAVQTASEWSTGMARTTFAAVPARGRWVAGRVIACALGGAVAALAVVAAVLGLGTLVHSAGAEALGPETYGLLWQAPLALGLMSGFSAALAVLVRNAWLAVGALFTLQFVLGIVSATLLTWFLQVMPYLPFDLAGTVLHASQAGADLAGAPGAGLAIVLLVAWAVGTAVVAAIVSRRRDGA</sequence>
<keyword evidence="1" id="KW-1133">Transmembrane helix</keyword>
<keyword evidence="3" id="KW-1185">Reference proteome</keyword>
<feature type="transmembrane region" description="Helical" evidence="1">
    <location>
        <begin position="153"/>
        <end position="174"/>
    </location>
</feature>
<reference evidence="2" key="1">
    <citation type="submission" date="2023-06" db="EMBL/GenBank/DDBJ databases">
        <title>Sysu t00192.</title>
        <authorList>
            <person name="Gao L."/>
            <person name="Fang B.-Z."/>
            <person name="Li W.-J."/>
        </authorList>
    </citation>
    <scope>NUCLEOTIDE SEQUENCE</scope>
    <source>
        <strain evidence="2">SYSU T00192</strain>
    </source>
</reference>
<feature type="transmembrane region" description="Helical" evidence="1">
    <location>
        <begin position="62"/>
        <end position="83"/>
    </location>
</feature>
<evidence type="ECO:0000313" key="3">
    <source>
        <dbReference type="Proteomes" id="UP001172728"/>
    </source>
</evidence>
<keyword evidence="1" id="KW-0472">Membrane</keyword>
<evidence type="ECO:0000256" key="1">
    <source>
        <dbReference type="SAM" id="Phobius"/>
    </source>
</evidence>
<evidence type="ECO:0008006" key="4">
    <source>
        <dbReference type="Google" id="ProtNLM"/>
    </source>
</evidence>
<evidence type="ECO:0000313" key="2">
    <source>
        <dbReference type="EMBL" id="MDN4475137.1"/>
    </source>
</evidence>
<feature type="transmembrane region" description="Helical" evidence="1">
    <location>
        <begin position="181"/>
        <end position="203"/>
    </location>
</feature>
<name>A0ABT8G7V6_9MICO</name>
<keyword evidence="1" id="KW-0812">Transmembrane</keyword>
<feature type="transmembrane region" description="Helical" evidence="1">
    <location>
        <begin position="112"/>
        <end position="133"/>
    </location>
</feature>
<dbReference type="EMBL" id="JAUHPW010000003">
    <property type="protein sequence ID" value="MDN4475137.1"/>
    <property type="molecule type" value="Genomic_DNA"/>
</dbReference>
<gene>
    <name evidence="2" type="ORF">QQX09_04600</name>
</gene>